<keyword evidence="1" id="KW-0805">Transcription regulation</keyword>
<proteinExistence type="predicted"/>
<keyword evidence="2" id="KW-0238">DNA-binding</keyword>
<evidence type="ECO:0000256" key="1">
    <source>
        <dbReference type="ARBA" id="ARBA00023015"/>
    </source>
</evidence>
<evidence type="ECO:0000256" key="3">
    <source>
        <dbReference type="ARBA" id="ARBA00023163"/>
    </source>
</evidence>
<evidence type="ECO:0000313" key="6">
    <source>
        <dbReference type="Proteomes" id="UP001161388"/>
    </source>
</evidence>
<evidence type="ECO:0000259" key="4">
    <source>
        <dbReference type="PROSITE" id="PS50949"/>
    </source>
</evidence>
<dbReference type="InterPro" id="IPR036390">
    <property type="entry name" value="WH_DNA-bd_sf"/>
</dbReference>
<dbReference type="InterPro" id="IPR000524">
    <property type="entry name" value="Tscrpt_reg_HTH_GntR"/>
</dbReference>
<dbReference type="Gene3D" id="1.10.10.10">
    <property type="entry name" value="Winged helix-like DNA-binding domain superfamily/Winged helix DNA-binding domain"/>
    <property type="match status" value="1"/>
</dbReference>
<reference evidence="5" key="1">
    <citation type="journal article" date="2014" name="Int. J. Syst. Evol. Microbiol.">
        <title>Complete genome of a new Firmicutes species belonging to the dominant human colonic microbiota ('Ruminococcus bicirculans') reveals two chromosomes and a selective capacity to utilize plant glucans.</title>
        <authorList>
            <consortium name="NISC Comparative Sequencing Program"/>
            <person name="Wegmann U."/>
            <person name="Louis P."/>
            <person name="Goesmann A."/>
            <person name="Henrissat B."/>
            <person name="Duncan S.H."/>
            <person name="Flint H.J."/>
        </authorList>
    </citation>
    <scope>NUCLEOTIDE SEQUENCE</scope>
    <source>
        <strain evidence="5">NBRC 109915</strain>
    </source>
</reference>
<protein>
    <submittedName>
        <fullName evidence="5">GntR family transcriptional regulator</fullName>
    </submittedName>
</protein>
<sequence length="216" mass="24523">MNPDIDIYRSLKYRLISNGFEHGAKLRAELLRKEFNSSASTVREALFRLSTVGLVDFKEQRGFRVPERSPQKLIELTHLRVLLEGEGTVLSIRNGGVAWEAQLTAAHHQLSHIEKRIHGLDDPTDLIEIWFNSEKGFHQTLISACGSETLKQMHARIYAQFRQQLMVADRNFGFISENIQHHAEILDAALSGNEALTREKIHNHLARHLTGATLEG</sequence>
<dbReference type="SMART" id="SM00345">
    <property type="entry name" value="HTH_GNTR"/>
    <property type="match status" value="1"/>
</dbReference>
<dbReference type="RefSeq" id="WP_284374703.1">
    <property type="nucleotide sequence ID" value="NZ_BAABWP010000002.1"/>
</dbReference>
<dbReference type="PANTHER" id="PTHR43537:SF20">
    <property type="entry name" value="HTH-TYPE TRANSCRIPTIONAL REPRESSOR GLAR"/>
    <property type="match status" value="1"/>
</dbReference>
<feature type="domain" description="HTH gntR-type" evidence="4">
    <location>
        <begin position="1"/>
        <end position="68"/>
    </location>
</feature>
<dbReference type="InterPro" id="IPR011711">
    <property type="entry name" value="GntR_C"/>
</dbReference>
<comment type="caution">
    <text evidence="5">The sequence shown here is derived from an EMBL/GenBank/DDBJ whole genome shotgun (WGS) entry which is preliminary data.</text>
</comment>
<dbReference type="Pfam" id="PF07729">
    <property type="entry name" value="FCD"/>
    <property type="match status" value="1"/>
</dbReference>
<gene>
    <name evidence="5" type="ORF">GCM10007927_30770</name>
</gene>
<dbReference type="InterPro" id="IPR008920">
    <property type="entry name" value="TF_FadR/GntR_C"/>
</dbReference>
<dbReference type="Proteomes" id="UP001161388">
    <property type="component" value="Unassembled WGS sequence"/>
</dbReference>
<dbReference type="SUPFAM" id="SSF46785">
    <property type="entry name" value="Winged helix' DNA-binding domain"/>
    <property type="match status" value="1"/>
</dbReference>
<reference evidence="5" key="2">
    <citation type="submission" date="2023-01" db="EMBL/GenBank/DDBJ databases">
        <title>Draft genome sequence of Sulfitobacter pacificus strain NBRC 109915.</title>
        <authorList>
            <person name="Sun Q."/>
            <person name="Mori K."/>
        </authorList>
    </citation>
    <scope>NUCLEOTIDE SEQUENCE</scope>
    <source>
        <strain evidence="5">NBRC 109915</strain>
    </source>
</reference>
<keyword evidence="6" id="KW-1185">Reference proteome</keyword>
<name>A0ABQ5VMC0_9RHOB</name>
<dbReference type="SUPFAM" id="SSF48008">
    <property type="entry name" value="GntR ligand-binding domain-like"/>
    <property type="match status" value="1"/>
</dbReference>
<keyword evidence="3" id="KW-0804">Transcription</keyword>
<dbReference type="PANTHER" id="PTHR43537">
    <property type="entry name" value="TRANSCRIPTIONAL REGULATOR, GNTR FAMILY"/>
    <property type="match status" value="1"/>
</dbReference>
<dbReference type="EMBL" id="BSNL01000001">
    <property type="protein sequence ID" value="GLQ28274.1"/>
    <property type="molecule type" value="Genomic_DNA"/>
</dbReference>
<organism evidence="5 6">
    <name type="scientific">Sulfitobacter pacificus</name>
    <dbReference type="NCBI Taxonomy" id="1499314"/>
    <lineage>
        <taxon>Bacteria</taxon>
        <taxon>Pseudomonadati</taxon>
        <taxon>Pseudomonadota</taxon>
        <taxon>Alphaproteobacteria</taxon>
        <taxon>Rhodobacterales</taxon>
        <taxon>Roseobacteraceae</taxon>
        <taxon>Sulfitobacter</taxon>
    </lineage>
</organism>
<dbReference type="InterPro" id="IPR036388">
    <property type="entry name" value="WH-like_DNA-bd_sf"/>
</dbReference>
<dbReference type="SMART" id="SM00895">
    <property type="entry name" value="FCD"/>
    <property type="match status" value="1"/>
</dbReference>
<dbReference type="PROSITE" id="PS50949">
    <property type="entry name" value="HTH_GNTR"/>
    <property type="match status" value="1"/>
</dbReference>
<dbReference type="Pfam" id="PF00392">
    <property type="entry name" value="GntR"/>
    <property type="match status" value="1"/>
</dbReference>
<accession>A0ABQ5VMC0</accession>
<evidence type="ECO:0000256" key="2">
    <source>
        <dbReference type="ARBA" id="ARBA00023125"/>
    </source>
</evidence>
<dbReference type="Gene3D" id="1.20.120.530">
    <property type="entry name" value="GntR ligand-binding domain-like"/>
    <property type="match status" value="1"/>
</dbReference>
<evidence type="ECO:0000313" key="5">
    <source>
        <dbReference type="EMBL" id="GLQ28274.1"/>
    </source>
</evidence>